<keyword evidence="2" id="KW-0378">Hydrolase</keyword>
<keyword evidence="3" id="KW-1185">Reference proteome</keyword>
<dbReference type="Gene3D" id="3.90.1300.10">
    <property type="entry name" value="Amidase signature (AS) domain"/>
    <property type="match status" value="1"/>
</dbReference>
<dbReference type="GO" id="GO:0004040">
    <property type="term" value="F:amidase activity"/>
    <property type="evidence" value="ECO:0007669"/>
    <property type="project" value="UniProtKB-EC"/>
</dbReference>
<reference evidence="3" key="1">
    <citation type="journal article" date="2019" name="Int. J. Syst. Evol. Microbiol.">
        <title>The Global Catalogue of Microorganisms (GCM) 10K type strain sequencing project: providing services to taxonomists for standard genome sequencing and annotation.</title>
        <authorList>
            <consortium name="The Broad Institute Genomics Platform"/>
            <consortium name="The Broad Institute Genome Sequencing Center for Infectious Disease"/>
            <person name="Wu L."/>
            <person name="Ma J."/>
        </authorList>
    </citation>
    <scope>NUCLEOTIDE SEQUENCE [LARGE SCALE GENOMIC DNA]</scope>
    <source>
        <strain evidence="3">ZS-35-S2</strain>
    </source>
</reference>
<organism evidence="2 3">
    <name type="scientific">Aureimonas populi</name>
    <dbReference type="NCBI Taxonomy" id="1701758"/>
    <lineage>
        <taxon>Bacteria</taxon>
        <taxon>Pseudomonadati</taxon>
        <taxon>Pseudomonadota</taxon>
        <taxon>Alphaproteobacteria</taxon>
        <taxon>Hyphomicrobiales</taxon>
        <taxon>Aurantimonadaceae</taxon>
        <taxon>Aureimonas</taxon>
    </lineage>
</organism>
<evidence type="ECO:0000313" key="3">
    <source>
        <dbReference type="Proteomes" id="UP001597371"/>
    </source>
</evidence>
<dbReference type="Proteomes" id="UP001597371">
    <property type="component" value="Unassembled WGS sequence"/>
</dbReference>
<dbReference type="EC" id="3.5.1.4" evidence="2"/>
<gene>
    <name evidence="2" type="ORF">ACFSKQ_10840</name>
</gene>
<evidence type="ECO:0000259" key="1">
    <source>
        <dbReference type="Pfam" id="PF01425"/>
    </source>
</evidence>
<dbReference type="InterPro" id="IPR036928">
    <property type="entry name" value="AS_sf"/>
</dbReference>
<accession>A0ABW5CKY1</accession>
<sequence length="467" mass="49419">MTDDLLSLSAPRLVERFAARTLSPSEYWQALEGHIARWEPAIAALYAYDPDAARAEAAASTERWARGRPLGPLDGVPASVKEVIATRGVPVPLGTAASMLEPAAADAPPAARLREAGAIIFAKTTCPDYGMLSSGLSTFHPLTRNPWDTAMNPGGSSAGAAAAAAAGYGPLHLGTDIGGSVRLPAGWCGVFGFKPTQGRIPVDPFYVGRCAGPMTRTVADSALMMPLLSRPDARDATSLPFAEIDWQAPLGDIAGLRIGLMTEAGCGIEPEDAVLGVLHEVARRLEARGARIVPLAPVLTREMLDGLDDFWRARFWNDLMALPEPRRARVLPAILDWVARAGQMTGPRAALGFNRTLEMASACANAFEAVDFVLSPTNPVVSYPAEWPSPTNDPADKPFEHIGFTVPWNMGGQPAASVNGGFSPDGFPIGVQIVAPRFADTRVLALSRLVEEMAGPIPWPEPPAPSA</sequence>
<evidence type="ECO:0000313" key="2">
    <source>
        <dbReference type="EMBL" id="MFD2237954.1"/>
    </source>
</evidence>
<protein>
    <submittedName>
        <fullName evidence="2">Amidase</fullName>
        <ecNumber evidence="2">3.5.1.4</ecNumber>
    </submittedName>
</protein>
<dbReference type="PANTHER" id="PTHR11895:SF173">
    <property type="entry name" value="GLUTAMYL-TRNA AMIDOTRANSFERASE SUBUNIT A"/>
    <property type="match status" value="1"/>
</dbReference>
<dbReference type="Pfam" id="PF01425">
    <property type="entry name" value="Amidase"/>
    <property type="match status" value="1"/>
</dbReference>
<dbReference type="RefSeq" id="WP_209739341.1">
    <property type="nucleotide sequence ID" value="NZ_CP072611.1"/>
</dbReference>
<dbReference type="EMBL" id="JBHUIJ010000013">
    <property type="protein sequence ID" value="MFD2237954.1"/>
    <property type="molecule type" value="Genomic_DNA"/>
</dbReference>
<dbReference type="InterPro" id="IPR023631">
    <property type="entry name" value="Amidase_dom"/>
</dbReference>
<comment type="caution">
    <text evidence="2">The sequence shown here is derived from an EMBL/GenBank/DDBJ whole genome shotgun (WGS) entry which is preliminary data.</text>
</comment>
<name>A0ABW5CKY1_9HYPH</name>
<feature type="domain" description="Amidase" evidence="1">
    <location>
        <begin position="35"/>
        <end position="444"/>
    </location>
</feature>
<dbReference type="SUPFAM" id="SSF75304">
    <property type="entry name" value="Amidase signature (AS) enzymes"/>
    <property type="match status" value="1"/>
</dbReference>
<dbReference type="PANTHER" id="PTHR11895">
    <property type="entry name" value="TRANSAMIDASE"/>
    <property type="match status" value="1"/>
</dbReference>
<dbReference type="InterPro" id="IPR000120">
    <property type="entry name" value="Amidase"/>
</dbReference>
<proteinExistence type="predicted"/>
<dbReference type="NCBIfam" id="NF005450">
    <property type="entry name" value="PRK07042.1"/>
    <property type="match status" value="1"/>
</dbReference>